<dbReference type="GO" id="GO:0008840">
    <property type="term" value="F:4-hydroxy-tetrahydrodipicolinate synthase activity"/>
    <property type="evidence" value="ECO:0007669"/>
    <property type="project" value="TreeGrafter"/>
</dbReference>
<dbReference type="SMART" id="SM01130">
    <property type="entry name" value="DHDPS"/>
    <property type="match status" value="1"/>
</dbReference>
<feature type="active site" description="Proton donor/acceptor" evidence="5">
    <location>
        <position position="132"/>
    </location>
</feature>
<comment type="caution">
    <text evidence="7">The sequence shown here is derived from an EMBL/GenBank/DDBJ whole genome shotgun (WGS) entry which is preliminary data.</text>
</comment>
<dbReference type="Pfam" id="PF00701">
    <property type="entry name" value="DHDPS"/>
    <property type="match status" value="1"/>
</dbReference>
<evidence type="ECO:0000256" key="2">
    <source>
        <dbReference type="ARBA" id="ARBA00023239"/>
    </source>
</evidence>
<evidence type="ECO:0000256" key="3">
    <source>
        <dbReference type="ARBA" id="ARBA00023270"/>
    </source>
</evidence>
<evidence type="ECO:0000313" key="7">
    <source>
        <dbReference type="EMBL" id="RRD50998.1"/>
    </source>
</evidence>
<proteinExistence type="inferred from homology"/>
<comment type="similarity">
    <text evidence="1 4">Belongs to the DapA family.</text>
</comment>
<dbReference type="PROSITE" id="PS00665">
    <property type="entry name" value="DHDPS_1"/>
    <property type="match status" value="1"/>
</dbReference>
<dbReference type="AlphaFoldDB" id="A0A3P1WYK5"/>
<dbReference type="Proteomes" id="UP000280935">
    <property type="component" value="Unassembled WGS sequence"/>
</dbReference>
<name>A0A3P1WYK5_9ACTN</name>
<dbReference type="PIRSF" id="PIRSF001365">
    <property type="entry name" value="DHDPS"/>
    <property type="match status" value="1"/>
</dbReference>
<gene>
    <name evidence="7" type="ORF">EII35_02820</name>
</gene>
<dbReference type="OrthoDB" id="3175637at2"/>
<dbReference type="RefSeq" id="WP_125226946.1">
    <property type="nucleotide sequence ID" value="NZ_RQYT01000003.1"/>
</dbReference>
<protein>
    <submittedName>
        <fullName evidence="7">Dihydrodipicolinate synthase family protein</fullName>
    </submittedName>
</protein>
<dbReference type="CDD" id="cd00408">
    <property type="entry name" value="DHDPS-like"/>
    <property type="match status" value="1"/>
</dbReference>
<dbReference type="PANTHER" id="PTHR12128">
    <property type="entry name" value="DIHYDRODIPICOLINATE SYNTHASE"/>
    <property type="match status" value="1"/>
</dbReference>
<evidence type="ECO:0000256" key="5">
    <source>
        <dbReference type="PIRSR" id="PIRSR001365-1"/>
    </source>
</evidence>
<evidence type="ECO:0000256" key="4">
    <source>
        <dbReference type="PIRNR" id="PIRNR001365"/>
    </source>
</evidence>
<dbReference type="PANTHER" id="PTHR12128:SF66">
    <property type="entry name" value="4-HYDROXY-2-OXOGLUTARATE ALDOLASE, MITOCHONDRIAL"/>
    <property type="match status" value="1"/>
</dbReference>
<sequence>MRVPEILSAVTTPFLPDGDIDAPGLRRNLERLEPLVDGVFVAGTTGEFPALEPGEHARIVEISLAVFGPERVVVHVGAPSTRQALAMARQAQVLGARRAAALTPYYLPATVPGILRHWAAIAEAFAGEVYGYVFPDVALTDLLPEGLPAVVDAGVVGLKVSGRASQRVPEYLQQAPDGFRLWSGNDADLPRVLEAGGWGTVSGVSSVCPQPWARLRDALRDGDDGAAAAAQQVIEEIVPVLGPSIANLKEGLDLLDLAGGPCRMIIDPPTPTHRTRIADAVRLGAN</sequence>
<keyword evidence="3" id="KW-0704">Schiff base</keyword>
<feature type="active site" description="Schiff-base intermediate with substrate" evidence="5">
    <location>
        <position position="159"/>
    </location>
</feature>
<accession>A0A3P1WYK5</accession>
<evidence type="ECO:0000256" key="1">
    <source>
        <dbReference type="ARBA" id="ARBA00007592"/>
    </source>
</evidence>
<keyword evidence="2 4" id="KW-0456">Lyase</keyword>
<dbReference type="Gene3D" id="3.20.20.70">
    <property type="entry name" value="Aldolase class I"/>
    <property type="match status" value="1"/>
</dbReference>
<organism evidence="7 8">
    <name type="scientific">Arachnia propionica</name>
    <dbReference type="NCBI Taxonomy" id="1750"/>
    <lineage>
        <taxon>Bacteria</taxon>
        <taxon>Bacillati</taxon>
        <taxon>Actinomycetota</taxon>
        <taxon>Actinomycetes</taxon>
        <taxon>Propionibacteriales</taxon>
        <taxon>Propionibacteriaceae</taxon>
        <taxon>Arachnia</taxon>
    </lineage>
</organism>
<dbReference type="InterPro" id="IPR020624">
    <property type="entry name" value="Schiff_base-form_aldolases_CS"/>
</dbReference>
<evidence type="ECO:0000256" key="6">
    <source>
        <dbReference type="PIRSR" id="PIRSR001365-2"/>
    </source>
</evidence>
<dbReference type="SUPFAM" id="SSF51569">
    <property type="entry name" value="Aldolase"/>
    <property type="match status" value="1"/>
</dbReference>
<dbReference type="InterPro" id="IPR002220">
    <property type="entry name" value="DapA-like"/>
</dbReference>
<evidence type="ECO:0000313" key="8">
    <source>
        <dbReference type="Proteomes" id="UP000280935"/>
    </source>
</evidence>
<feature type="binding site" evidence="6">
    <location>
        <position position="45"/>
    </location>
    <ligand>
        <name>pyruvate</name>
        <dbReference type="ChEBI" id="CHEBI:15361"/>
    </ligand>
</feature>
<reference evidence="7 8" key="1">
    <citation type="submission" date="2018-11" db="EMBL/GenBank/DDBJ databases">
        <title>Genomes From Bacteria Associated with the Canine Oral Cavity: a Test Case for Automated Genome-Based Taxonomic Assignment.</title>
        <authorList>
            <person name="Coil D.A."/>
            <person name="Jospin G."/>
            <person name="Darling A.E."/>
            <person name="Wallis C."/>
            <person name="Davis I.J."/>
            <person name="Harris S."/>
            <person name="Eisen J.A."/>
            <person name="Holcombe L.J."/>
            <person name="O'Flynn C."/>
        </authorList>
    </citation>
    <scope>NUCLEOTIDE SEQUENCE [LARGE SCALE GENOMIC DNA]</scope>
    <source>
        <strain evidence="7 8">OH2822_COT-296</strain>
    </source>
</reference>
<feature type="binding site" evidence="6">
    <location>
        <position position="201"/>
    </location>
    <ligand>
        <name>pyruvate</name>
        <dbReference type="ChEBI" id="CHEBI:15361"/>
    </ligand>
</feature>
<dbReference type="PRINTS" id="PR00146">
    <property type="entry name" value="DHPICSNTHASE"/>
</dbReference>
<dbReference type="EMBL" id="RQYT01000003">
    <property type="protein sequence ID" value="RRD50998.1"/>
    <property type="molecule type" value="Genomic_DNA"/>
</dbReference>
<dbReference type="InterPro" id="IPR013785">
    <property type="entry name" value="Aldolase_TIM"/>
</dbReference>